<evidence type="ECO:0000256" key="5">
    <source>
        <dbReference type="HAMAP-Rule" id="MF_01609"/>
    </source>
</evidence>
<dbReference type="Pfam" id="PF04107">
    <property type="entry name" value="GCS2"/>
    <property type="match status" value="1"/>
</dbReference>
<dbReference type="RefSeq" id="WP_398274093.1">
    <property type="nucleotide sequence ID" value="NZ_JBITLV010000001.1"/>
</dbReference>
<dbReference type="EC" id="6.3.2.2" evidence="5"/>
<dbReference type="InterPro" id="IPR006336">
    <property type="entry name" value="GCS2"/>
</dbReference>
<keyword evidence="7" id="KW-1185">Reference proteome</keyword>
<comment type="function">
    <text evidence="5">ATP-dependent carboxylate-amine ligase which exhibits weak glutamate--cysteine ligase activity.</text>
</comment>
<dbReference type="Gene3D" id="3.30.590.20">
    <property type="match status" value="1"/>
</dbReference>
<dbReference type="Proteomes" id="UP001612915">
    <property type="component" value="Unassembled WGS sequence"/>
</dbReference>
<dbReference type="NCBIfam" id="NF010041">
    <property type="entry name" value="PRK13517.1-1"/>
    <property type="match status" value="1"/>
</dbReference>
<dbReference type="PANTHER" id="PTHR36510:SF1">
    <property type="entry name" value="GLUTAMATE--CYSTEINE LIGASE 2-RELATED"/>
    <property type="match status" value="1"/>
</dbReference>
<evidence type="ECO:0000313" key="6">
    <source>
        <dbReference type="EMBL" id="MFI7585719.1"/>
    </source>
</evidence>
<dbReference type="InterPro" id="IPR050141">
    <property type="entry name" value="GCL_type2/YbdK_subfam"/>
</dbReference>
<dbReference type="GO" id="GO:0004357">
    <property type="term" value="F:glutamate-cysteine ligase activity"/>
    <property type="evidence" value="ECO:0007669"/>
    <property type="project" value="UniProtKB-EC"/>
</dbReference>
<comment type="catalytic activity">
    <reaction evidence="4 5">
        <text>L-cysteine + L-glutamate + ATP = gamma-L-glutamyl-L-cysteine + ADP + phosphate + H(+)</text>
        <dbReference type="Rhea" id="RHEA:13285"/>
        <dbReference type="ChEBI" id="CHEBI:15378"/>
        <dbReference type="ChEBI" id="CHEBI:29985"/>
        <dbReference type="ChEBI" id="CHEBI:30616"/>
        <dbReference type="ChEBI" id="CHEBI:35235"/>
        <dbReference type="ChEBI" id="CHEBI:43474"/>
        <dbReference type="ChEBI" id="CHEBI:58173"/>
        <dbReference type="ChEBI" id="CHEBI:456216"/>
        <dbReference type="EC" id="6.3.2.2"/>
    </reaction>
</comment>
<keyword evidence="1 5" id="KW-0436">Ligase</keyword>
<gene>
    <name evidence="6" type="ORF">ACIB24_01440</name>
</gene>
<evidence type="ECO:0000256" key="1">
    <source>
        <dbReference type="ARBA" id="ARBA00022598"/>
    </source>
</evidence>
<dbReference type="InterPro" id="IPR014746">
    <property type="entry name" value="Gln_synth/guanido_kin_cat_dom"/>
</dbReference>
<evidence type="ECO:0000256" key="2">
    <source>
        <dbReference type="ARBA" id="ARBA00022741"/>
    </source>
</evidence>
<sequence length="359" mass="38354">MTLDDRRTVGVEEEFLVVDAAGRPVPRAPDIVADEERLEHELQQEQAETGSEPTTDLATLIADLAGQRTALARAAAEYQAHVAALGTSPVPVQPTTTPNPRYVRMMREYGLTAHQQLSCGCHVHVSISSRDEGVAAVNAIQPWLAPILALSANSPYWQGEDTGFASYRRQVWNRWPSAGPTTPFSGPDEYDAVIAAMIGSGVLLDRGMVYFDARLSARYPTLEIRVADVCPTPEDAGLVAALCRGLVESAPLLVTPLPITRIELLRGAAWRASYSGLSGDLVDPTSGKPAPAPAVLERLVATIAPALRRHGDLDAVEASLDRVLARGTGADLQRAAFARRGDLADVVQDAVARTTPSLS</sequence>
<dbReference type="SUPFAM" id="SSF55931">
    <property type="entry name" value="Glutamine synthetase/guanido kinase"/>
    <property type="match status" value="1"/>
</dbReference>
<evidence type="ECO:0000313" key="7">
    <source>
        <dbReference type="Proteomes" id="UP001612915"/>
    </source>
</evidence>
<evidence type="ECO:0000256" key="4">
    <source>
        <dbReference type="ARBA" id="ARBA00048819"/>
    </source>
</evidence>
<organism evidence="6 7">
    <name type="scientific">Spongisporangium articulatum</name>
    <dbReference type="NCBI Taxonomy" id="3362603"/>
    <lineage>
        <taxon>Bacteria</taxon>
        <taxon>Bacillati</taxon>
        <taxon>Actinomycetota</taxon>
        <taxon>Actinomycetes</taxon>
        <taxon>Kineosporiales</taxon>
        <taxon>Kineosporiaceae</taxon>
        <taxon>Spongisporangium</taxon>
    </lineage>
</organism>
<dbReference type="PANTHER" id="PTHR36510">
    <property type="entry name" value="GLUTAMATE--CYSTEINE LIGASE 2-RELATED"/>
    <property type="match status" value="1"/>
</dbReference>
<proteinExistence type="inferred from homology"/>
<evidence type="ECO:0000256" key="3">
    <source>
        <dbReference type="ARBA" id="ARBA00022840"/>
    </source>
</evidence>
<dbReference type="InterPro" id="IPR011793">
    <property type="entry name" value="YbdK"/>
</dbReference>
<dbReference type="HAMAP" id="MF_01609">
    <property type="entry name" value="Glu_cys_ligase_2"/>
    <property type="match status" value="1"/>
</dbReference>
<reference evidence="6 7" key="1">
    <citation type="submission" date="2024-10" db="EMBL/GenBank/DDBJ databases">
        <title>The Natural Products Discovery Center: Release of the First 8490 Sequenced Strains for Exploring Actinobacteria Biosynthetic Diversity.</title>
        <authorList>
            <person name="Kalkreuter E."/>
            <person name="Kautsar S.A."/>
            <person name="Yang D."/>
            <person name="Bader C.D."/>
            <person name="Teijaro C.N."/>
            <person name="Fluegel L."/>
            <person name="Davis C.M."/>
            <person name="Simpson J.R."/>
            <person name="Lauterbach L."/>
            <person name="Steele A.D."/>
            <person name="Gui C."/>
            <person name="Meng S."/>
            <person name="Li G."/>
            <person name="Viehrig K."/>
            <person name="Ye F."/>
            <person name="Su P."/>
            <person name="Kiefer A.F."/>
            <person name="Nichols A."/>
            <person name="Cepeda A.J."/>
            <person name="Yan W."/>
            <person name="Fan B."/>
            <person name="Jiang Y."/>
            <person name="Adhikari A."/>
            <person name="Zheng C.-J."/>
            <person name="Schuster L."/>
            <person name="Cowan T.M."/>
            <person name="Smanski M.J."/>
            <person name="Chevrette M.G."/>
            <person name="De Carvalho L.P.S."/>
            <person name="Shen B."/>
        </authorList>
    </citation>
    <scope>NUCLEOTIDE SEQUENCE [LARGE SCALE GENOMIC DNA]</scope>
    <source>
        <strain evidence="6 7">NPDC049639</strain>
    </source>
</reference>
<comment type="caution">
    <text evidence="6">The sequence shown here is derived from an EMBL/GenBank/DDBJ whole genome shotgun (WGS) entry which is preliminary data.</text>
</comment>
<keyword evidence="2 5" id="KW-0547">Nucleotide-binding</keyword>
<dbReference type="EMBL" id="JBITLV010000001">
    <property type="protein sequence ID" value="MFI7585719.1"/>
    <property type="molecule type" value="Genomic_DNA"/>
</dbReference>
<name>A0ABW8AH90_9ACTN</name>
<protein>
    <recommendedName>
        <fullName evidence="5">Putative glutamate--cysteine ligase 2</fullName>
        <ecNumber evidence="5">6.3.2.2</ecNumber>
    </recommendedName>
    <alternativeName>
        <fullName evidence="5">Gamma-glutamylcysteine synthetase 2</fullName>
        <shortName evidence="5">GCS 2</shortName>
        <shortName evidence="5">Gamma-GCS 2</shortName>
    </alternativeName>
</protein>
<comment type="similarity">
    <text evidence="5">Belongs to the glutamate--cysteine ligase type 2 family. YbdK subfamily.</text>
</comment>
<dbReference type="NCBIfam" id="TIGR02050">
    <property type="entry name" value="gshA_cyan_rel"/>
    <property type="match status" value="1"/>
</dbReference>
<accession>A0ABW8AH90</accession>
<keyword evidence="3 5" id="KW-0067">ATP-binding</keyword>